<proteinExistence type="predicted"/>
<dbReference type="Proteomes" id="UP001215280">
    <property type="component" value="Unassembled WGS sequence"/>
</dbReference>
<dbReference type="EMBL" id="JARJLG010000182">
    <property type="protein sequence ID" value="KAJ7731564.1"/>
    <property type="molecule type" value="Genomic_DNA"/>
</dbReference>
<sequence>MFTTAYKMPTKDSSPSIPLSFHPRMQTPRSPFHIQELLHHCIGPLSGSKSDLKSCALVSRSWVNPAQTRLFMEVETGEGSMQHHQQMWSQLLEILRRSPHLILHIRRLRIRADALSDEMFSQICRFPFTHLERLVLPPFELSLSSALAIQQVLSLSTLRHVDMYCHFNDQATFFQMWHRCSPSVRSLALRFFQRFNDPFVPMPHSGATSINLEFFEMTSMHGIIQDWLPNDICPFNFAHLRVLSVGQYTELLLCDKFAAALRTIEAFSFELTSMRERPNLSLIPNLASLRMSITRATWSRALDTFSTIPTWNHLRDIQICGHFDEGSCSKLDLLLGELLRDSFATIELLPTVPSTNPVTYFPKMNAKRMIHTMAYHQDWFKNHIAML</sequence>
<name>A0AAD7HZE1_9AGAR</name>
<accession>A0AAD7HZE1</accession>
<protein>
    <recommendedName>
        <fullName evidence="3">F-box domain-containing protein</fullName>
    </recommendedName>
</protein>
<reference evidence="1" key="1">
    <citation type="submission" date="2023-03" db="EMBL/GenBank/DDBJ databases">
        <title>Massive genome expansion in bonnet fungi (Mycena s.s.) driven by repeated elements and novel gene families across ecological guilds.</title>
        <authorList>
            <consortium name="Lawrence Berkeley National Laboratory"/>
            <person name="Harder C.B."/>
            <person name="Miyauchi S."/>
            <person name="Viragh M."/>
            <person name="Kuo A."/>
            <person name="Thoen E."/>
            <person name="Andreopoulos B."/>
            <person name="Lu D."/>
            <person name="Skrede I."/>
            <person name="Drula E."/>
            <person name="Henrissat B."/>
            <person name="Morin E."/>
            <person name="Kohler A."/>
            <person name="Barry K."/>
            <person name="LaButti K."/>
            <person name="Morin E."/>
            <person name="Salamov A."/>
            <person name="Lipzen A."/>
            <person name="Mereny Z."/>
            <person name="Hegedus B."/>
            <person name="Baldrian P."/>
            <person name="Stursova M."/>
            <person name="Weitz H."/>
            <person name="Taylor A."/>
            <person name="Grigoriev I.V."/>
            <person name="Nagy L.G."/>
            <person name="Martin F."/>
            <person name="Kauserud H."/>
        </authorList>
    </citation>
    <scope>NUCLEOTIDE SEQUENCE</scope>
    <source>
        <strain evidence="1">CBHHK188m</strain>
    </source>
</reference>
<dbReference type="AlphaFoldDB" id="A0AAD7HZE1"/>
<comment type="caution">
    <text evidence="1">The sequence shown here is derived from an EMBL/GenBank/DDBJ whole genome shotgun (WGS) entry which is preliminary data.</text>
</comment>
<organism evidence="1 2">
    <name type="scientific">Mycena maculata</name>
    <dbReference type="NCBI Taxonomy" id="230809"/>
    <lineage>
        <taxon>Eukaryota</taxon>
        <taxon>Fungi</taxon>
        <taxon>Dikarya</taxon>
        <taxon>Basidiomycota</taxon>
        <taxon>Agaricomycotina</taxon>
        <taxon>Agaricomycetes</taxon>
        <taxon>Agaricomycetidae</taxon>
        <taxon>Agaricales</taxon>
        <taxon>Marasmiineae</taxon>
        <taxon>Mycenaceae</taxon>
        <taxon>Mycena</taxon>
    </lineage>
</organism>
<dbReference type="SUPFAM" id="SSF52047">
    <property type="entry name" value="RNI-like"/>
    <property type="match status" value="1"/>
</dbReference>
<evidence type="ECO:0000313" key="1">
    <source>
        <dbReference type="EMBL" id="KAJ7731564.1"/>
    </source>
</evidence>
<gene>
    <name evidence="1" type="ORF">DFH07DRAFT_151212</name>
</gene>
<evidence type="ECO:0008006" key="3">
    <source>
        <dbReference type="Google" id="ProtNLM"/>
    </source>
</evidence>
<evidence type="ECO:0000313" key="2">
    <source>
        <dbReference type="Proteomes" id="UP001215280"/>
    </source>
</evidence>
<keyword evidence="2" id="KW-1185">Reference proteome</keyword>